<dbReference type="SUPFAM" id="SSF51197">
    <property type="entry name" value="Clavaminate synthase-like"/>
    <property type="match status" value="1"/>
</dbReference>
<comment type="caution">
    <text evidence="5">The sequence shown here is derived from an EMBL/GenBank/DDBJ whole genome shotgun (WGS) entry which is preliminary data.</text>
</comment>
<sequence length="191" mass="22224">MFFDSKEFDFVSTLEKGWLDVKAELVKLQPKNFIDWPEKNIYNQGWEVFGLYAFEQRIEENCKLCPKTVQLIEKIPGMLTAGFSSLAPGTYIGPHFGATNAVLRCHLGVVVPDNDCGIRVDKETKSWQEGKCLIFDDTYEHEAWNRSDRTRIVLLIDFLRSNPNSTEKDFTDKDFDQEYWLKILNQSEVRL</sequence>
<dbReference type="Pfam" id="PF05118">
    <property type="entry name" value="Asp_Arg_Hydrox"/>
    <property type="match status" value="1"/>
</dbReference>
<protein>
    <submittedName>
        <fullName evidence="5">Hydroxylase</fullName>
    </submittedName>
</protein>
<evidence type="ECO:0000259" key="4">
    <source>
        <dbReference type="Pfam" id="PF05118"/>
    </source>
</evidence>
<dbReference type="EMBL" id="NBYN01000066">
    <property type="protein sequence ID" value="OSO88013.1"/>
    <property type="molecule type" value="Genomic_DNA"/>
</dbReference>
<dbReference type="InterPro" id="IPR027443">
    <property type="entry name" value="IPNS-like_sf"/>
</dbReference>
<comment type="similarity">
    <text evidence="1">Belongs to the aspartyl/asparaginyl beta-hydroxylase family.</text>
</comment>
<evidence type="ECO:0000256" key="3">
    <source>
        <dbReference type="ARBA" id="ARBA00023002"/>
    </source>
</evidence>
<reference evidence="6" key="1">
    <citation type="submission" date="2017-04" db="EMBL/GenBank/DDBJ databases">
        <authorList>
            <person name="Abreu V.A."/>
            <person name="Popin R.V."/>
            <person name="Rigonato J."/>
            <person name="Andreote A.P."/>
            <person name="Schaker P.C."/>
            <person name="Hoff-Risseti C."/>
            <person name="Alvarenga D.O."/>
            <person name="Varani A.M."/>
            <person name="Fiore M.F."/>
        </authorList>
    </citation>
    <scope>NUCLEOTIDE SEQUENCE [LARGE SCALE GENOMIC DNA]</scope>
    <source>
        <strain evidence="6">CENA303</strain>
    </source>
</reference>
<dbReference type="Proteomes" id="UP000192997">
    <property type="component" value="Unassembled WGS sequence"/>
</dbReference>
<dbReference type="InterPro" id="IPR051821">
    <property type="entry name" value="Asp/Asn_beta-hydroxylase"/>
</dbReference>
<evidence type="ECO:0000313" key="5">
    <source>
        <dbReference type="EMBL" id="OSO88013.1"/>
    </source>
</evidence>
<gene>
    <name evidence="5" type="ORF">B7O87_14710</name>
</gene>
<dbReference type="Gene3D" id="2.60.120.330">
    <property type="entry name" value="B-lactam Antibiotic, Isopenicillin N Synthase, Chain"/>
    <property type="match status" value="1"/>
</dbReference>
<name>A0A1X4G330_9CYAN</name>
<keyword evidence="2" id="KW-0223">Dioxygenase</keyword>
<dbReference type="AlphaFoldDB" id="A0A1X4G330"/>
<evidence type="ECO:0000313" key="6">
    <source>
        <dbReference type="Proteomes" id="UP000192997"/>
    </source>
</evidence>
<dbReference type="InterPro" id="IPR007803">
    <property type="entry name" value="Asp/Arg/Pro-Hydrxlase"/>
</dbReference>
<dbReference type="GO" id="GO:0051213">
    <property type="term" value="F:dioxygenase activity"/>
    <property type="evidence" value="ECO:0007669"/>
    <property type="project" value="UniProtKB-KW"/>
</dbReference>
<dbReference type="GO" id="GO:0016020">
    <property type="term" value="C:membrane"/>
    <property type="evidence" value="ECO:0007669"/>
    <property type="project" value="TreeGrafter"/>
</dbReference>
<dbReference type="RefSeq" id="WP_085729151.1">
    <property type="nucleotide sequence ID" value="NZ_NBYN01000066.1"/>
</dbReference>
<dbReference type="PANTHER" id="PTHR46332">
    <property type="entry name" value="ASPARTATE BETA-HYDROXYLASE DOMAIN-CONTAINING PROTEIN 2"/>
    <property type="match status" value="1"/>
</dbReference>
<keyword evidence="3" id="KW-0560">Oxidoreductase</keyword>
<proteinExistence type="inferred from homology"/>
<feature type="domain" description="Aspartyl/asparaginy/proline hydroxylase" evidence="4">
    <location>
        <begin position="16"/>
        <end position="160"/>
    </location>
</feature>
<organism evidence="5 6">
    <name type="scientific">Cylindrospermopsis raciborskii CENA303</name>
    <dbReference type="NCBI Taxonomy" id="1170769"/>
    <lineage>
        <taxon>Bacteria</taxon>
        <taxon>Bacillati</taxon>
        <taxon>Cyanobacteriota</taxon>
        <taxon>Cyanophyceae</taxon>
        <taxon>Nostocales</taxon>
        <taxon>Aphanizomenonaceae</taxon>
        <taxon>Cylindrospermopsis</taxon>
    </lineage>
</organism>
<accession>A0A1X4G330</accession>
<evidence type="ECO:0000256" key="1">
    <source>
        <dbReference type="ARBA" id="ARBA00007730"/>
    </source>
</evidence>
<evidence type="ECO:0000256" key="2">
    <source>
        <dbReference type="ARBA" id="ARBA00022964"/>
    </source>
</evidence>
<dbReference type="PANTHER" id="PTHR46332:SF5">
    <property type="entry name" value="ASPARTATE BETA-HYDROXYLASE DOMAIN CONTAINING 2"/>
    <property type="match status" value="1"/>
</dbReference>